<dbReference type="Pfam" id="PF11987">
    <property type="entry name" value="IF-2"/>
    <property type="match status" value="1"/>
</dbReference>
<evidence type="ECO:0000256" key="6">
    <source>
        <dbReference type="ARBA" id="ARBA00023134"/>
    </source>
</evidence>
<dbReference type="InterPro" id="IPR027417">
    <property type="entry name" value="P-loop_NTPase"/>
</dbReference>
<dbReference type="Gene3D" id="3.40.50.300">
    <property type="entry name" value="P-loop containing nucleotide triphosphate hydrolases"/>
    <property type="match status" value="1"/>
</dbReference>
<evidence type="ECO:0000256" key="7">
    <source>
        <dbReference type="NCBIfam" id="TIGR00487"/>
    </source>
</evidence>
<feature type="domain" description="Tr-type G" evidence="9">
    <location>
        <begin position="5"/>
        <end position="178"/>
    </location>
</feature>
<keyword evidence="3 8" id="KW-0396">Initiation factor</keyword>
<dbReference type="InterPro" id="IPR009000">
    <property type="entry name" value="Transl_B-barrel_sf"/>
</dbReference>
<keyword evidence="5 8" id="KW-0648">Protein biosynthesis</keyword>
<dbReference type="GO" id="GO:0005737">
    <property type="term" value="C:cytoplasm"/>
    <property type="evidence" value="ECO:0007669"/>
    <property type="project" value="UniProtKB-UniRule"/>
</dbReference>
<dbReference type="Gene3D" id="3.40.50.10050">
    <property type="entry name" value="Translation initiation factor IF- 2, domain 3"/>
    <property type="match status" value="1"/>
</dbReference>
<reference evidence="10 11" key="1">
    <citation type="journal article" date="2016" name="Nat. Commun.">
        <title>Thousands of microbial genomes shed light on interconnected biogeochemical processes in an aquifer system.</title>
        <authorList>
            <person name="Anantharaman K."/>
            <person name="Brown C.T."/>
            <person name="Hug L.A."/>
            <person name="Sharon I."/>
            <person name="Castelle C.J."/>
            <person name="Probst A.J."/>
            <person name="Thomas B.C."/>
            <person name="Singh A."/>
            <person name="Wilkins M.J."/>
            <person name="Karaoz U."/>
            <person name="Brodie E.L."/>
            <person name="Williams K.H."/>
            <person name="Hubbard S.S."/>
            <person name="Banfield J.F."/>
        </authorList>
    </citation>
    <scope>NUCLEOTIDE SEQUENCE [LARGE SCALE GENOMIC DNA]</scope>
</reference>
<accession>A0A1F5JUU2</accession>
<dbReference type="InterPro" id="IPR044145">
    <property type="entry name" value="IF2_II"/>
</dbReference>
<dbReference type="GO" id="GO:0003743">
    <property type="term" value="F:translation initiation factor activity"/>
    <property type="evidence" value="ECO:0007669"/>
    <property type="project" value="UniProtKB-UniRule"/>
</dbReference>
<dbReference type="CDD" id="cd03692">
    <property type="entry name" value="mtIF2_IVc"/>
    <property type="match status" value="1"/>
</dbReference>
<dbReference type="InterPro" id="IPR000178">
    <property type="entry name" value="TF_IF2_bacterial-like"/>
</dbReference>
<dbReference type="SUPFAM" id="SSF52540">
    <property type="entry name" value="P-loop containing nucleoside triphosphate hydrolases"/>
    <property type="match status" value="1"/>
</dbReference>
<dbReference type="EMBL" id="MFCV01000030">
    <property type="protein sequence ID" value="OGE32241.1"/>
    <property type="molecule type" value="Genomic_DNA"/>
</dbReference>
<proteinExistence type="inferred from homology"/>
<evidence type="ECO:0000313" key="10">
    <source>
        <dbReference type="EMBL" id="OGE32241.1"/>
    </source>
</evidence>
<dbReference type="InterPro" id="IPR053905">
    <property type="entry name" value="EF-G-like_DII"/>
</dbReference>
<keyword evidence="6" id="KW-0342">GTP-binding</keyword>
<sequence>MADTLRAPIVTILGHVDHGKTTLLDFIRKSTVAAKEHGGITQHIGAYQVEHEKKLITFIDTPGHAAFEKMRSRGAKVADIAVLVVSIDDGLMPQTIEAINHIKGAKVPMIVAISKIDIQGINAKVQMDKIKKQLSDREINIEEYGGDVPLVPLSAKTGEGVDKLLEIIQLVAELHELKGDPAAPVAGVVIEATLDKFKGAIATILVRNGTLKKGDQIMVGGVTGKIRGMFDFNGKVVDSAGPSFPVEVLGLESVPEVGAKLGEEPEEKEAKEIQSLVEKLKAGDTKTLKVIIKADKQGSLEAIQASLQKFNETGEVVVVISKGTGDITEDNVKMASSVKAIVLGFNVKLAPVAQKISETEHVLVRTYNIIYELLEDVEDVVTTLLEVGQLEEVLGKANIIAEFPHGKERIAGCRMIEGEIAKGQKIRVVREGVLVSETKLKSLKKVKDEVNKVEKGNDCGMLFDPNLDFQIGDTVESFRVI</sequence>
<dbReference type="FunFam" id="3.40.50.300:FF:000019">
    <property type="entry name" value="Translation initiation factor IF-2"/>
    <property type="match status" value="1"/>
</dbReference>
<name>A0A1F5JUU2_9BACT</name>
<dbReference type="InterPro" id="IPR015760">
    <property type="entry name" value="TIF_IF2"/>
</dbReference>
<evidence type="ECO:0000256" key="5">
    <source>
        <dbReference type="ARBA" id="ARBA00022917"/>
    </source>
</evidence>
<comment type="caution">
    <text evidence="10">The sequence shown here is derived from an EMBL/GenBank/DDBJ whole genome shotgun (WGS) entry which is preliminary data.</text>
</comment>
<dbReference type="FunFam" id="3.40.50.10050:FF:000001">
    <property type="entry name" value="Translation initiation factor IF-2"/>
    <property type="match status" value="1"/>
</dbReference>
<dbReference type="InterPro" id="IPR000795">
    <property type="entry name" value="T_Tr_GTP-bd_dom"/>
</dbReference>
<dbReference type="PANTHER" id="PTHR43381">
    <property type="entry name" value="TRANSLATION INITIATION FACTOR IF-2-RELATED"/>
    <property type="match status" value="1"/>
</dbReference>
<evidence type="ECO:0000259" key="9">
    <source>
        <dbReference type="PROSITE" id="PS51722"/>
    </source>
</evidence>
<evidence type="ECO:0000313" key="11">
    <source>
        <dbReference type="Proteomes" id="UP000176902"/>
    </source>
</evidence>
<dbReference type="CDD" id="cd01887">
    <property type="entry name" value="IF2_eIF5B"/>
    <property type="match status" value="1"/>
</dbReference>
<evidence type="ECO:0000256" key="8">
    <source>
        <dbReference type="RuleBase" id="RU000644"/>
    </source>
</evidence>
<comment type="function">
    <text evidence="8">One of the essential components for the initiation of protein synthesis. Protects formylmethionyl-tRNA from spontaneous hydrolysis and promotes its binding to the 30S ribosomal subunits. Also involved in the hydrolysis of GTP during the formation of the 70S ribosomal complex.</text>
</comment>
<dbReference type="InterPro" id="IPR005225">
    <property type="entry name" value="Small_GTP-bd"/>
</dbReference>
<evidence type="ECO:0000256" key="3">
    <source>
        <dbReference type="ARBA" id="ARBA00022540"/>
    </source>
</evidence>
<dbReference type="Gene3D" id="2.40.30.10">
    <property type="entry name" value="Translation factors"/>
    <property type="match status" value="2"/>
</dbReference>
<dbReference type="InterPro" id="IPR036925">
    <property type="entry name" value="TIF_IF2_dom3_sf"/>
</dbReference>
<dbReference type="FunFam" id="2.40.30.10:FF:000008">
    <property type="entry name" value="Translation initiation factor IF-2"/>
    <property type="match status" value="1"/>
</dbReference>
<gene>
    <name evidence="10" type="ORF">A3C59_04510</name>
</gene>
<dbReference type="InterPro" id="IPR023115">
    <property type="entry name" value="TIF_IF2_dom3"/>
</dbReference>
<dbReference type="STRING" id="1797768.A3C59_04510"/>
<dbReference type="NCBIfam" id="TIGR00231">
    <property type="entry name" value="small_GTP"/>
    <property type="match status" value="1"/>
</dbReference>
<protein>
    <recommendedName>
        <fullName evidence="2 7">Translation initiation factor IF-2</fullName>
    </recommendedName>
</protein>
<dbReference type="SUPFAM" id="SSF52156">
    <property type="entry name" value="Initiation factor IF2/eIF5b, domain 3"/>
    <property type="match status" value="1"/>
</dbReference>
<evidence type="ECO:0000256" key="4">
    <source>
        <dbReference type="ARBA" id="ARBA00022741"/>
    </source>
</evidence>
<dbReference type="PROSITE" id="PS51722">
    <property type="entry name" value="G_TR_2"/>
    <property type="match status" value="1"/>
</dbReference>
<dbReference type="NCBIfam" id="TIGR00487">
    <property type="entry name" value="IF-2"/>
    <property type="match status" value="1"/>
</dbReference>
<dbReference type="GO" id="GO:0003924">
    <property type="term" value="F:GTPase activity"/>
    <property type="evidence" value="ECO:0007669"/>
    <property type="project" value="InterPro"/>
</dbReference>
<comment type="similarity">
    <text evidence="1 8">Belongs to the TRAFAC class translation factor GTPase superfamily. Classic translation factor GTPase family. IF-2 subfamily.</text>
</comment>
<dbReference type="PANTHER" id="PTHR43381:SF4">
    <property type="entry name" value="EUKARYOTIC TRANSLATION INITIATION FACTOR 5B"/>
    <property type="match status" value="1"/>
</dbReference>
<dbReference type="SUPFAM" id="SSF50447">
    <property type="entry name" value="Translation proteins"/>
    <property type="match status" value="2"/>
</dbReference>
<dbReference type="AlphaFoldDB" id="A0A1F5JUU2"/>
<dbReference type="Proteomes" id="UP000176902">
    <property type="component" value="Unassembled WGS sequence"/>
</dbReference>
<dbReference type="Pfam" id="PF00009">
    <property type="entry name" value="GTP_EFTU"/>
    <property type="match status" value="1"/>
</dbReference>
<evidence type="ECO:0000256" key="2">
    <source>
        <dbReference type="ARBA" id="ARBA00020675"/>
    </source>
</evidence>
<organism evidence="10 11">
    <name type="scientific">Candidatus Daviesbacteria bacterium RIFCSPHIGHO2_02_FULL_36_13</name>
    <dbReference type="NCBI Taxonomy" id="1797768"/>
    <lineage>
        <taxon>Bacteria</taxon>
        <taxon>Candidatus Daviesiibacteriota</taxon>
    </lineage>
</organism>
<evidence type="ECO:0000256" key="1">
    <source>
        <dbReference type="ARBA" id="ARBA00007733"/>
    </source>
</evidence>
<dbReference type="Pfam" id="PF22042">
    <property type="entry name" value="EF-G_D2"/>
    <property type="match status" value="1"/>
</dbReference>
<dbReference type="GO" id="GO:0005525">
    <property type="term" value="F:GTP binding"/>
    <property type="evidence" value="ECO:0007669"/>
    <property type="project" value="UniProtKB-KW"/>
</dbReference>
<dbReference type="CDD" id="cd03702">
    <property type="entry name" value="IF2_mtIF2_II"/>
    <property type="match status" value="1"/>
</dbReference>
<keyword evidence="4" id="KW-0547">Nucleotide-binding</keyword>